<evidence type="ECO:0000313" key="4">
    <source>
        <dbReference type="EMBL" id="SFZ71079.1"/>
    </source>
</evidence>
<evidence type="ECO:0000256" key="2">
    <source>
        <dbReference type="SAM" id="Phobius"/>
    </source>
</evidence>
<feature type="transmembrane region" description="Helical" evidence="2">
    <location>
        <begin position="700"/>
        <end position="719"/>
    </location>
</feature>
<dbReference type="PRINTS" id="PR01776">
    <property type="entry name" value="HPOMPFAMILY"/>
</dbReference>
<feature type="signal peptide" evidence="3">
    <location>
        <begin position="1"/>
        <end position="23"/>
    </location>
</feature>
<accession>A0A1M4NHM6</accession>
<feature type="chain" id="PRO_5012454412" evidence="3">
    <location>
        <begin position="24"/>
        <end position="794"/>
    </location>
</feature>
<keyword evidence="2" id="KW-1133">Transmembrane helix</keyword>
<keyword evidence="3" id="KW-0732">Signal</keyword>
<sequence>MVIRSLAMWFCVFALSLAHPSIASYLDGSFFSVGLDLGGGDALENERVIPDTNATKQQIYNTNLQSYDEAINNLKINQTKTIAVLKNLAQQLTDLNPTSSTLDTLIKQIDGMISDPSSIDLEAITSSVSAYNAYLQKTLTQYKDANQQLLIQAQQTIDNYEKQIAKDNAINQSTLQNALTTIDQFNSKMKNIANALKITYTPIPLPKSLQNCSTPPTCVSNLSPKATIQALSSMSENMKNVVVIVGNDINTMDQANQKLAIEYASEYNTLKTQKQNAINNALDDVNNIVKTIASGFSSQWKNFGLGQDFLQQNGNTNEIGKYVNAADTCVFQIIIYNNMDSTNTCGYGGGTTAALQSFQATIHDYKGLTAWAVWDSIFDLNKLKNNVFITPSDCSSGGCSGVSPQTSIDKVHDFFNFMNGYVGDISKFSGNFLPSDLTKPPHNTLYSLLENDLNSNNFTLATDLVNTYTNTLIPDMLNMFALNPVWLMSTMPSAQQYCQDNLTKNLPFSQGYSACQYNSWAQATFLGYFGYVNQQSITDLITSKQLNTSLVAAQNAISDATKYNNQLNALKKPNNLSISPPSYAINPVPMPALPTINTGGTPLPDVIKPQAPLLVFSSRSLKMHPLQMGLQAKWGYQKYFNPFFGISYYSSMSYRYLYINKLSADSNLNAINHYAFGIGTNLLFNFYSKIRKPKFGHPIIRTYGFFTGLLGVFNLYNVASLGSSTQFWRKSANIDGVFGLSMRVDRFKWMLGVKIPFINSSQLISISGKNGTETLSVIDNYKSSNLFLDFLTFF</sequence>
<keyword evidence="1" id="KW-0175">Coiled coil</keyword>
<dbReference type="Pfam" id="PF01856">
    <property type="entry name" value="HP_OMP"/>
    <property type="match status" value="1"/>
</dbReference>
<keyword evidence="2" id="KW-0472">Membrane</keyword>
<evidence type="ECO:0000256" key="3">
    <source>
        <dbReference type="SAM" id="SignalP"/>
    </source>
</evidence>
<reference evidence="4" key="1">
    <citation type="submission" date="2016-10" db="EMBL/GenBank/DDBJ databases">
        <title>Proteomic and phylogenetic analysis of the outer membrane protein repertoire of gastric Helicobacter species.</title>
        <authorList>
            <person name="Joosten M."/>
        </authorList>
    </citation>
    <scope>NUCLEOTIDE SEQUENCE</scope>
    <source>
        <strain evidence="4">CS1</strain>
    </source>
</reference>
<dbReference type="EMBL" id="LT633032">
    <property type="protein sequence ID" value="SFZ71079.1"/>
    <property type="molecule type" value="Genomic_DNA"/>
</dbReference>
<keyword evidence="2" id="KW-0812">Transmembrane</keyword>
<dbReference type="InterPro" id="IPR002718">
    <property type="entry name" value="OMP_Helicobacter"/>
</dbReference>
<gene>
    <name evidence="4" type="primary">omp2</name>
</gene>
<protein>
    <submittedName>
        <fullName evidence="4">OMP2</fullName>
    </submittedName>
</protein>
<proteinExistence type="predicted"/>
<evidence type="ECO:0000256" key="1">
    <source>
        <dbReference type="SAM" id="Coils"/>
    </source>
</evidence>
<name>A0A1M4NHM6_HELFE</name>
<feature type="coiled-coil region" evidence="1">
    <location>
        <begin position="143"/>
        <end position="170"/>
    </location>
</feature>
<dbReference type="AlphaFoldDB" id="A0A1M4NHM6"/>
<organism evidence="4">
    <name type="scientific">Helicobacter felis</name>
    <dbReference type="NCBI Taxonomy" id="214"/>
    <lineage>
        <taxon>Bacteria</taxon>
        <taxon>Pseudomonadati</taxon>
        <taxon>Campylobacterota</taxon>
        <taxon>Epsilonproteobacteria</taxon>
        <taxon>Campylobacterales</taxon>
        <taxon>Helicobacteraceae</taxon>
        <taxon>Helicobacter</taxon>
    </lineage>
</organism>